<dbReference type="SUPFAM" id="SSF55545">
    <property type="entry name" value="beta-N-acetylhexosaminidase-like domain"/>
    <property type="match status" value="1"/>
</dbReference>
<comment type="similarity">
    <text evidence="2 7">Belongs to the glycosyl hydrolase 20 family.</text>
</comment>
<feature type="active site" description="Proton donor" evidence="8">
    <location>
        <position position="322"/>
    </location>
</feature>
<dbReference type="GO" id="GO:0004563">
    <property type="term" value="F:beta-N-acetylhexosaminidase activity"/>
    <property type="evidence" value="ECO:0007669"/>
    <property type="project" value="UniProtKB-EC"/>
</dbReference>
<dbReference type="GO" id="GO:0030203">
    <property type="term" value="P:glycosaminoglycan metabolic process"/>
    <property type="evidence" value="ECO:0007669"/>
    <property type="project" value="TreeGrafter"/>
</dbReference>
<keyword evidence="3" id="KW-0732">Signal</keyword>
<keyword evidence="5" id="KW-0325">Glycoprotein</keyword>
<dbReference type="AlphaFoldDB" id="A0AA85K4H7"/>
<dbReference type="InterPro" id="IPR025705">
    <property type="entry name" value="Beta_hexosaminidase_sua/sub"/>
</dbReference>
<dbReference type="Pfam" id="PF00728">
    <property type="entry name" value="Glyco_hydro_20"/>
    <property type="match status" value="1"/>
</dbReference>
<keyword evidence="9" id="KW-1015">Disulfide bond</keyword>
<dbReference type="PRINTS" id="PR00738">
    <property type="entry name" value="GLHYDRLASE20"/>
</dbReference>
<evidence type="ECO:0000259" key="10">
    <source>
        <dbReference type="Pfam" id="PF00728"/>
    </source>
</evidence>
<dbReference type="Gene3D" id="3.20.20.80">
    <property type="entry name" value="Glycosidases"/>
    <property type="match status" value="1"/>
</dbReference>
<comment type="catalytic activity">
    <reaction evidence="1 7">
        <text>Hydrolysis of terminal non-reducing N-acetyl-D-hexosamine residues in N-acetyl-beta-D-hexosaminides.</text>
        <dbReference type="EC" id="3.2.1.52"/>
    </reaction>
</comment>
<evidence type="ECO:0000313" key="12">
    <source>
        <dbReference type="Proteomes" id="UP000050795"/>
    </source>
</evidence>
<proteinExistence type="inferred from homology"/>
<dbReference type="CDD" id="cd06562">
    <property type="entry name" value="GH20_HexA_HexB-like"/>
    <property type="match status" value="1"/>
</dbReference>
<dbReference type="GO" id="GO:0006689">
    <property type="term" value="P:ganglioside catabolic process"/>
    <property type="evidence" value="ECO:0007669"/>
    <property type="project" value="TreeGrafter"/>
</dbReference>
<protein>
    <recommendedName>
        <fullName evidence="7">Beta-hexosaminidase</fullName>
        <ecNumber evidence="7">3.2.1.52</ecNumber>
    </recommendedName>
</protein>
<evidence type="ECO:0000256" key="3">
    <source>
        <dbReference type="ARBA" id="ARBA00022729"/>
    </source>
</evidence>
<dbReference type="WBParaSite" id="TREG1_61190.1">
    <property type="protein sequence ID" value="TREG1_61190.1"/>
    <property type="gene ID" value="TREG1_61190"/>
</dbReference>
<dbReference type="InterPro" id="IPR015883">
    <property type="entry name" value="Glyco_hydro_20_cat"/>
</dbReference>
<dbReference type="GO" id="GO:0005975">
    <property type="term" value="P:carbohydrate metabolic process"/>
    <property type="evidence" value="ECO:0007669"/>
    <property type="project" value="InterPro"/>
</dbReference>
<reference evidence="12" key="1">
    <citation type="submission" date="2022-06" db="EMBL/GenBank/DDBJ databases">
        <authorList>
            <person name="Berger JAMES D."/>
            <person name="Berger JAMES D."/>
        </authorList>
    </citation>
    <scope>NUCLEOTIDE SEQUENCE [LARGE SCALE GENOMIC DNA]</scope>
</reference>
<evidence type="ECO:0000256" key="8">
    <source>
        <dbReference type="PIRSR" id="PIRSR001093-1"/>
    </source>
</evidence>
<evidence type="ECO:0000259" key="11">
    <source>
        <dbReference type="Pfam" id="PF14845"/>
    </source>
</evidence>
<feature type="domain" description="Glycoside hydrolase family 20 catalytic" evidence="10">
    <location>
        <begin position="166"/>
        <end position="488"/>
    </location>
</feature>
<dbReference type="PANTHER" id="PTHR22600">
    <property type="entry name" value="BETA-HEXOSAMINIDASE"/>
    <property type="match status" value="1"/>
</dbReference>
<feature type="disulfide bond" evidence="9">
    <location>
        <begin position="55"/>
        <end position="98"/>
    </location>
</feature>
<dbReference type="Gene3D" id="3.30.379.10">
    <property type="entry name" value="Chitobiase/beta-hexosaminidase domain 2-like"/>
    <property type="match status" value="1"/>
</dbReference>
<feature type="disulfide bond" evidence="9">
    <location>
        <begin position="276"/>
        <end position="327"/>
    </location>
</feature>
<evidence type="ECO:0000256" key="5">
    <source>
        <dbReference type="ARBA" id="ARBA00023180"/>
    </source>
</evidence>
<keyword evidence="6 7" id="KW-0326">Glycosidase</keyword>
<dbReference type="InterPro" id="IPR029018">
    <property type="entry name" value="Hex-like_dom2"/>
</dbReference>
<dbReference type="FunFam" id="3.20.20.80:FF:000063">
    <property type="entry name" value="Beta-hexosaminidase"/>
    <property type="match status" value="1"/>
</dbReference>
<dbReference type="InterPro" id="IPR017853">
    <property type="entry name" value="GH"/>
</dbReference>
<dbReference type="SUPFAM" id="SSF51445">
    <property type="entry name" value="(Trans)glycosidases"/>
    <property type="match status" value="1"/>
</dbReference>
<feature type="disulfide bond" evidence="9">
    <location>
        <begin position="506"/>
        <end position="524"/>
    </location>
</feature>
<reference evidence="13" key="2">
    <citation type="submission" date="2023-11" db="UniProtKB">
        <authorList>
            <consortium name="WormBaseParasite"/>
        </authorList>
    </citation>
    <scope>IDENTIFICATION</scope>
</reference>
<feature type="domain" description="Beta-hexosaminidase eukaryotic type N-terminal" evidence="11">
    <location>
        <begin position="44"/>
        <end position="144"/>
    </location>
</feature>
<evidence type="ECO:0000256" key="7">
    <source>
        <dbReference type="PIRNR" id="PIRNR001093"/>
    </source>
</evidence>
<dbReference type="PANTHER" id="PTHR22600:SF21">
    <property type="entry name" value="BETA-HEXOSAMINIDASE A"/>
    <property type="match status" value="1"/>
</dbReference>
<name>A0AA85K4H7_TRIRE</name>
<dbReference type="GO" id="GO:0005764">
    <property type="term" value="C:lysosome"/>
    <property type="evidence" value="ECO:0007669"/>
    <property type="project" value="TreeGrafter"/>
</dbReference>
<dbReference type="Pfam" id="PF14845">
    <property type="entry name" value="Glycohydro_20b2"/>
    <property type="match status" value="1"/>
</dbReference>
<evidence type="ECO:0000256" key="4">
    <source>
        <dbReference type="ARBA" id="ARBA00022801"/>
    </source>
</evidence>
<evidence type="ECO:0000256" key="1">
    <source>
        <dbReference type="ARBA" id="ARBA00001231"/>
    </source>
</evidence>
<dbReference type="InterPro" id="IPR029019">
    <property type="entry name" value="HEX_eukaryotic_N"/>
</dbReference>
<accession>A0AA85K4H7</accession>
<dbReference type="EC" id="3.2.1.52" evidence="7"/>
<organism evidence="12 13">
    <name type="scientific">Trichobilharzia regenti</name>
    <name type="common">Nasal bird schistosome</name>
    <dbReference type="NCBI Taxonomy" id="157069"/>
    <lineage>
        <taxon>Eukaryota</taxon>
        <taxon>Metazoa</taxon>
        <taxon>Spiralia</taxon>
        <taxon>Lophotrochozoa</taxon>
        <taxon>Platyhelminthes</taxon>
        <taxon>Trematoda</taxon>
        <taxon>Digenea</taxon>
        <taxon>Strigeidida</taxon>
        <taxon>Schistosomatoidea</taxon>
        <taxon>Schistosomatidae</taxon>
        <taxon>Trichobilharzia</taxon>
    </lineage>
</organism>
<sequence length="526" mass="61210">MLRFSTICQLCVVYISVYCILYCHGLVPAPARRHSTGIYHHLSEKLIYDNPHENCYILMEALRRFEQRLLLLRQYPVEKVTLSNKTIDIIKIQINKVCDESHNRLWPSESMNESYSLLILGEKIVINSEEVWGVLHGLETILQLVYQSPMETNVIEGGTISDAPLYPHRGYLIDSSRHYLSTTEIVKFIDAMAMVKMNVLHWHLVDDESFPYVSKTFPQLSLKGAYHPHLLVYTPSDVKYILNYARLRGIRVMPEFDTPGHTASWGKGHPEVLTQCYTDQKPNSRLGPINPASNYSYKFMSELYEELLDVFPENLFHLGGDEVDYNCWLSNPSISEFMKKMQFGDNYRHLEGYYIERLMQTIKDIQPPGRRITPVVWQEIFENGFRGDKSTIVHVWKGIYWPYLVKIATQAGYRVLFSSDWYLNRISYGNDWKNYYLVNPRGFGGTEEEKKLVIGGEATMWAEYVDNTNLFSRSWPRGAAVAERLWTEYDKPDTNEFIPRVEELRCRMLSRGWNPEPINGPGYCPV</sequence>
<dbReference type="Proteomes" id="UP000050795">
    <property type="component" value="Unassembled WGS sequence"/>
</dbReference>
<keyword evidence="4 7" id="KW-0378">Hydrolase</keyword>
<evidence type="ECO:0000313" key="13">
    <source>
        <dbReference type="WBParaSite" id="TREG1_61190.1"/>
    </source>
</evidence>
<keyword evidence="12" id="KW-1185">Reference proteome</keyword>
<evidence type="ECO:0000256" key="9">
    <source>
        <dbReference type="PIRSR" id="PIRSR001093-2"/>
    </source>
</evidence>
<evidence type="ECO:0000256" key="6">
    <source>
        <dbReference type="ARBA" id="ARBA00023295"/>
    </source>
</evidence>
<dbReference type="GO" id="GO:0016020">
    <property type="term" value="C:membrane"/>
    <property type="evidence" value="ECO:0007669"/>
    <property type="project" value="TreeGrafter"/>
</dbReference>
<evidence type="ECO:0000256" key="2">
    <source>
        <dbReference type="ARBA" id="ARBA00006285"/>
    </source>
</evidence>
<dbReference type="PIRSF" id="PIRSF001093">
    <property type="entry name" value="B-hxosamndse_ab_euk"/>
    <property type="match status" value="1"/>
</dbReference>